<evidence type="ECO:0000256" key="11">
    <source>
        <dbReference type="SAM" id="Phobius"/>
    </source>
</evidence>
<feature type="domain" description="CNNM transmembrane" evidence="13">
    <location>
        <begin position="1"/>
        <end position="201"/>
    </location>
</feature>
<keyword evidence="5" id="KW-0677">Repeat</keyword>
<evidence type="ECO:0000256" key="6">
    <source>
        <dbReference type="ARBA" id="ARBA00022989"/>
    </source>
</evidence>
<dbReference type="InterPro" id="IPR036318">
    <property type="entry name" value="FAD-bd_PCMH-like_sf"/>
</dbReference>
<evidence type="ECO:0000256" key="10">
    <source>
        <dbReference type="PROSITE-ProRule" id="PRU01193"/>
    </source>
</evidence>
<dbReference type="InterPro" id="IPR044751">
    <property type="entry name" value="Ion_transp-like_CBS"/>
</dbReference>
<keyword evidence="4 10" id="KW-0812">Transmembrane</keyword>
<dbReference type="CDD" id="cd04590">
    <property type="entry name" value="CBS_pair_CorC_HlyC_assoc"/>
    <property type="match status" value="1"/>
</dbReference>
<keyword evidence="15" id="KW-1185">Reference proteome</keyword>
<evidence type="ECO:0000256" key="7">
    <source>
        <dbReference type="ARBA" id="ARBA00023122"/>
    </source>
</evidence>
<dbReference type="InterPro" id="IPR005170">
    <property type="entry name" value="Transptr-assoc_dom"/>
</dbReference>
<evidence type="ECO:0000256" key="4">
    <source>
        <dbReference type="ARBA" id="ARBA00022692"/>
    </source>
</evidence>
<evidence type="ECO:0000256" key="2">
    <source>
        <dbReference type="ARBA" id="ARBA00006337"/>
    </source>
</evidence>
<evidence type="ECO:0000313" key="14">
    <source>
        <dbReference type="EMBL" id="MCP1110084.1"/>
    </source>
</evidence>
<protein>
    <submittedName>
        <fullName evidence="14">Hemolysin family protein</fullName>
    </submittedName>
</protein>
<feature type="transmembrane region" description="Helical" evidence="11">
    <location>
        <begin position="100"/>
        <end position="123"/>
    </location>
</feature>
<dbReference type="Pfam" id="PF00571">
    <property type="entry name" value="CBS"/>
    <property type="match status" value="1"/>
</dbReference>
<feature type="transmembrane region" description="Helical" evidence="11">
    <location>
        <begin position="57"/>
        <end position="80"/>
    </location>
</feature>
<evidence type="ECO:0000259" key="12">
    <source>
        <dbReference type="PROSITE" id="PS51371"/>
    </source>
</evidence>
<evidence type="ECO:0000256" key="1">
    <source>
        <dbReference type="ARBA" id="ARBA00004651"/>
    </source>
</evidence>
<dbReference type="SUPFAM" id="SSF56176">
    <property type="entry name" value="FAD-binding/transporter-associated domain-like"/>
    <property type="match status" value="1"/>
</dbReference>
<reference evidence="14 15" key="1">
    <citation type="journal article" date="2022" name="Genome Biol. Evol.">
        <title>Host diet, physiology and behaviors set the stage for Lachnospiraceae cladogenesis.</title>
        <authorList>
            <person name="Vera-Ponce De Leon A."/>
            <person name="Schneider M."/>
            <person name="Jahnes B.C."/>
            <person name="Sadowski V."/>
            <person name="Camuy-Velez L.A."/>
            <person name="Duan J."/>
            <person name="Sabree Z.L."/>
        </authorList>
    </citation>
    <scope>NUCLEOTIDE SEQUENCE [LARGE SCALE GENOMIC DNA]</scope>
    <source>
        <strain evidence="14 15">PAL227</strain>
    </source>
</reference>
<evidence type="ECO:0000256" key="5">
    <source>
        <dbReference type="ARBA" id="ARBA00022737"/>
    </source>
</evidence>
<dbReference type="Proteomes" id="UP001523565">
    <property type="component" value="Unassembled WGS sequence"/>
</dbReference>
<keyword evidence="3" id="KW-1003">Cell membrane</keyword>
<dbReference type="Gene3D" id="3.10.580.10">
    <property type="entry name" value="CBS-domain"/>
    <property type="match status" value="1"/>
</dbReference>
<evidence type="ECO:0000256" key="3">
    <source>
        <dbReference type="ARBA" id="ARBA00022475"/>
    </source>
</evidence>
<dbReference type="SMART" id="SM01091">
    <property type="entry name" value="CorC_HlyC"/>
    <property type="match status" value="1"/>
</dbReference>
<evidence type="ECO:0000256" key="8">
    <source>
        <dbReference type="ARBA" id="ARBA00023136"/>
    </source>
</evidence>
<accession>A0ABT1EHA3</accession>
<dbReference type="InterPro" id="IPR051676">
    <property type="entry name" value="UPF0053_domain"/>
</dbReference>
<feature type="domain" description="CBS" evidence="12">
    <location>
        <begin position="281"/>
        <end position="341"/>
    </location>
</feature>
<dbReference type="InterPro" id="IPR046342">
    <property type="entry name" value="CBS_dom_sf"/>
</dbReference>
<keyword evidence="7 9" id="KW-0129">CBS domain</keyword>
<dbReference type="PROSITE" id="PS51371">
    <property type="entry name" value="CBS"/>
    <property type="match status" value="1"/>
</dbReference>
<proteinExistence type="inferred from homology"/>
<sequence length="435" mass="48888">MIAPLILQIVLIFLNAIFASAEIAVISMNETKLKNMSEKGDKRAQRLFALTEQPAKFLATIQVAITLAGLLGSAFAADSFAGPLADGLIGLGVGIPRSVLNTIAVVVITLVLSYFTLVFGELVPKRIAMKKTESMALGMSGLLYGVAKVFAPLVFILTKSTNGVLRLLGINPNEEGEQVTEEEIRMLVLESRSQGNIDSEETNFIENVFEFDDMDVEQICTHRTDTLLLDADEDLAAWDEVIYESHHTNYPVFKENRENIIGILNTKTYFRLKERTKEKALTEALEKPHFVPETMKANVLFRKMQDTRLYFAVVLDEYGGLTGIITLHDLVEELVGNLYDLQEEVQPQEIEQRSENEWIIQGAADIQSVEKALDIELPEGDYDTFGGFILKEIDRIPEDHESFIFETNNLVIQVKDVESHRIMETITKKIEKIEK</sequence>
<feature type="transmembrane region" description="Helical" evidence="11">
    <location>
        <begin position="6"/>
        <end position="26"/>
    </location>
</feature>
<evidence type="ECO:0000256" key="9">
    <source>
        <dbReference type="PROSITE-ProRule" id="PRU00703"/>
    </source>
</evidence>
<keyword evidence="6 10" id="KW-1133">Transmembrane helix</keyword>
<dbReference type="RefSeq" id="WP_262068966.1">
    <property type="nucleotide sequence ID" value="NZ_JAMXOC010000009.1"/>
</dbReference>
<keyword evidence="8 10" id="KW-0472">Membrane</keyword>
<dbReference type="PANTHER" id="PTHR43099:SF5">
    <property type="entry name" value="HLYC_CORC FAMILY TRANSPORTER"/>
    <property type="match status" value="1"/>
</dbReference>
<comment type="caution">
    <text evidence="14">The sequence shown here is derived from an EMBL/GenBank/DDBJ whole genome shotgun (WGS) entry which is preliminary data.</text>
</comment>
<evidence type="ECO:0000313" key="15">
    <source>
        <dbReference type="Proteomes" id="UP001523565"/>
    </source>
</evidence>
<dbReference type="Gene3D" id="3.30.465.10">
    <property type="match status" value="1"/>
</dbReference>
<comment type="subcellular location">
    <subcellularLocation>
        <location evidence="1">Cell membrane</location>
        <topology evidence="1">Multi-pass membrane protein</topology>
    </subcellularLocation>
</comment>
<dbReference type="PROSITE" id="PS51846">
    <property type="entry name" value="CNNM"/>
    <property type="match status" value="1"/>
</dbReference>
<dbReference type="PANTHER" id="PTHR43099">
    <property type="entry name" value="UPF0053 PROTEIN YRKA"/>
    <property type="match status" value="1"/>
</dbReference>
<dbReference type="InterPro" id="IPR002550">
    <property type="entry name" value="CNNM"/>
</dbReference>
<dbReference type="EMBL" id="JAMZFV010000009">
    <property type="protein sequence ID" value="MCP1110084.1"/>
    <property type="molecule type" value="Genomic_DNA"/>
</dbReference>
<dbReference type="InterPro" id="IPR016169">
    <property type="entry name" value="FAD-bd_PCMH_sub2"/>
</dbReference>
<gene>
    <name evidence="14" type="ORF">NK118_07455</name>
</gene>
<name>A0ABT1EHA3_9FIRM</name>
<organism evidence="14 15">
    <name type="scientific">Ohessyouella blattaphilus</name>
    <dbReference type="NCBI Taxonomy" id="2949333"/>
    <lineage>
        <taxon>Bacteria</taxon>
        <taxon>Bacillati</taxon>
        <taxon>Bacillota</taxon>
        <taxon>Clostridia</taxon>
        <taxon>Lachnospirales</taxon>
        <taxon>Lachnospiraceae</taxon>
        <taxon>Ohessyouella</taxon>
    </lineage>
</organism>
<comment type="similarity">
    <text evidence="2">Belongs to the UPF0053 family.</text>
</comment>
<dbReference type="InterPro" id="IPR000644">
    <property type="entry name" value="CBS_dom"/>
</dbReference>
<evidence type="ECO:0000259" key="13">
    <source>
        <dbReference type="PROSITE" id="PS51846"/>
    </source>
</evidence>
<dbReference type="Pfam" id="PF03471">
    <property type="entry name" value="CorC_HlyC"/>
    <property type="match status" value="1"/>
</dbReference>
<feature type="transmembrane region" description="Helical" evidence="11">
    <location>
        <begin position="135"/>
        <end position="157"/>
    </location>
</feature>
<dbReference type="Pfam" id="PF01595">
    <property type="entry name" value="CNNM"/>
    <property type="match status" value="1"/>
</dbReference>
<dbReference type="SUPFAM" id="SSF54631">
    <property type="entry name" value="CBS-domain pair"/>
    <property type="match status" value="1"/>
</dbReference>